<dbReference type="Proteomes" id="UP000197032">
    <property type="component" value="Unassembled WGS sequence"/>
</dbReference>
<organism evidence="1 2">
    <name type="scientific">Calderihabitans maritimus</name>
    <dbReference type="NCBI Taxonomy" id="1246530"/>
    <lineage>
        <taxon>Bacteria</taxon>
        <taxon>Bacillati</taxon>
        <taxon>Bacillota</taxon>
        <taxon>Clostridia</taxon>
        <taxon>Neomoorellales</taxon>
        <taxon>Calderihabitantaceae</taxon>
        <taxon>Calderihabitans</taxon>
    </lineage>
</organism>
<comment type="caution">
    <text evidence="1">The sequence shown here is derived from an EMBL/GenBank/DDBJ whole genome shotgun (WGS) entry which is preliminary data.</text>
</comment>
<dbReference type="AlphaFoldDB" id="A0A1Z5HRW2"/>
<keyword evidence="2" id="KW-1185">Reference proteome</keyword>
<reference evidence="2" key="1">
    <citation type="journal article" date="2017" name="Appl. Environ. Microbiol.">
        <title>Genomic analysis of Calderihabitans maritimus KKC1, a thermophilic hydrogenogenic carboxydotrophic bacterium isolated from marine sediment.</title>
        <authorList>
            <person name="Omae K."/>
            <person name="Yoneda Y."/>
            <person name="Fukuyama Y."/>
            <person name="Yoshida T."/>
            <person name="Sako Y."/>
        </authorList>
    </citation>
    <scope>NUCLEOTIDE SEQUENCE [LARGE SCALE GENOMIC DNA]</scope>
    <source>
        <strain evidence="2">KKC1</strain>
    </source>
</reference>
<sequence>MEKNFACPLMYREKLWTQGRVKKREPKALSPLALNSYAK</sequence>
<accession>A0A1Z5HRW2</accession>
<evidence type="ECO:0000313" key="1">
    <source>
        <dbReference type="EMBL" id="GAW92010.1"/>
    </source>
</evidence>
<gene>
    <name evidence="1" type="ORF">KKC1_11700</name>
</gene>
<protein>
    <submittedName>
        <fullName evidence="1">Uncharacterized protein</fullName>
    </submittedName>
</protein>
<evidence type="ECO:0000313" key="2">
    <source>
        <dbReference type="Proteomes" id="UP000197032"/>
    </source>
</evidence>
<proteinExistence type="predicted"/>
<dbReference type="EMBL" id="BDGJ01000042">
    <property type="protein sequence ID" value="GAW92010.1"/>
    <property type="molecule type" value="Genomic_DNA"/>
</dbReference>
<name>A0A1Z5HRW2_9FIRM</name>